<evidence type="ECO:0000313" key="1">
    <source>
        <dbReference type="EMBL" id="CAB4141473.1"/>
    </source>
</evidence>
<dbReference type="EMBL" id="LR796391">
    <property type="protein sequence ID" value="CAB4141473.1"/>
    <property type="molecule type" value="Genomic_DNA"/>
</dbReference>
<sequence length="109" mass="12707">MSPQGGKEHYSQELNMGILGKNYDEFGNALDEWIKSRPQWVHDVEVIRPDNQLAGTFILNTYRDGKLIADYRSEWPQGKAAVPVDLYCWLTQHPQYGVQWLRMLKPMKV</sequence>
<reference evidence="1" key="1">
    <citation type="submission" date="2020-04" db="EMBL/GenBank/DDBJ databases">
        <authorList>
            <person name="Chiriac C."/>
            <person name="Salcher M."/>
            <person name="Ghai R."/>
            <person name="Kavagutti S V."/>
        </authorList>
    </citation>
    <scope>NUCLEOTIDE SEQUENCE</scope>
</reference>
<organism evidence="1">
    <name type="scientific">uncultured Caudovirales phage</name>
    <dbReference type="NCBI Taxonomy" id="2100421"/>
    <lineage>
        <taxon>Viruses</taxon>
        <taxon>Duplodnaviria</taxon>
        <taxon>Heunggongvirae</taxon>
        <taxon>Uroviricota</taxon>
        <taxon>Caudoviricetes</taxon>
        <taxon>Peduoviridae</taxon>
        <taxon>Maltschvirus</taxon>
        <taxon>Maltschvirus maltsch</taxon>
    </lineage>
</organism>
<proteinExistence type="predicted"/>
<gene>
    <name evidence="1" type="ORF">UFOVP418_41</name>
</gene>
<name>A0A6J5M7Y9_9CAUD</name>
<accession>A0A6J5M7Y9</accession>
<protein>
    <submittedName>
        <fullName evidence="1">Uncharacterized protein</fullName>
    </submittedName>
</protein>